<dbReference type="AlphaFoldDB" id="A0AA40FK19"/>
<dbReference type="EMBL" id="JAHYIQ010000030">
    <property type="protein sequence ID" value="KAK1120568.1"/>
    <property type="molecule type" value="Genomic_DNA"/>
</dbReference>
<protein>
    <submittedName>
        <fullName evidence="1">Uncharacterized protein</fullName>
    </submittedName>
</protein>
<gene>
    <name evidence="1" type="ORF">K0M31_012174</name>
</gene>
<sequence>MVVVVVVLAKRKEPNRERGGKVLRRWLPVGYPGCVYKNQWWISPPVLVIAPGSSSSSSSSLTCSIIIGFKAGRGVRLVVEFLVFRRIGVEWKKRVARVAGEGRVDTKAAGTGR</sequence>
<organism evidence="1 2">
    <name type="scientific">Melipona bicolor</name>
    <dbReference type="NCBI Taxonomy" id="60889"/>
    <lineage>
        <taxon>Eukaryota</taxon>
        <taxon>Metazoa</taxon>
        <taxon>Ecdysozoa</taxon>
        <taxon>Arthropoda</taxon>
        <taxon>Hexapoda</taxon>
        <taxon>Insecta</taxon>
        <taxon>Pterygota</taxon>
        <taxon>Neoptera</taxon>
        <taxon>Endopterygota</taxon>
        <taxon>Hymenoptera</taxon>
        <taxon>Apocrita</taxon>
        <taxon>Aculeata</taxon>
        <taxon>Apoidea</taxon>
        <taxon>Anthophila</taxon>
        <taxon>Apidae</taxon>
        <taxon>Melipona</taxon>
    </lineage>
</organism>
<keyword evidence="2" id="KW-1185">Reference proteome</keyword>
<proteinExistence type="predicted"/>
<accession>A0AA40FK19</accession>
<reference evidence="1" key="1">
    <citation type="submission" date="2021-10" db="EMBL/GenBank/DDBJ databases">
        <title>Melipona bicolor Genome sequencing and assembly.</title>
        <authorList>
            <person name="Araujo N.S."/>
            <person name="Arias M.C."/>
        </authorList>
    </citation>
    <scope>NUCLEOTIDE SEQUENCE</scope>
    <source>
        <strain evidence="1">USP_2M_L1-L4_2017</strain>
        <tissue evidence="1">Whole body</tissue>
    </source>
</reference>
<name>A0AA40FK19_9HYME</name>
<dbReference type="Proteomes" id="UP001177670">
    <property type="component" value="Unassembled WGS sequence"/>
</dbReference>
<comment type="caution">
    <text evidence="1">The sequence shown here is derived from an EMBL/GenBank/DDBJ whole genome shotgun (WGS) entry which is preliminary data.</text>
</comment>
<evidence type="ECO:0000313" key="1">
    <source>
        <dbReference type="EMBL" id="KAK1120568.1"/>
    </source>
</evidence>
<evidence type="ECO:0000313" key="2">
    <source>
        <dbReference type="Proteomes" id="UP001177670"/>
    </source>
</evidence>